<keyword evidence="5" id="KW-0735">Signal-anchor</keyword>
<feature type="transmembrane region" description="Helical" evidence="5">
    <location>
        <begin position="6"/>
        <end position="26"/>
    </location>
</feature>
<dbReference type="GO" id="GO:0005886">
    <property type="term" value="C:plasma membrane"/>
    <property type="evidence" value="ECO:0007669"/>
    <property type="project" value="UniProtKB-SubCell"/>
</dbReference>
<keyword evidence="8" id="KW-1185">Reference proteome</keyword>
<feature type="domain" description="TonB C-terminal" evidence="6">
    <location>
        <begin position="300"/>
        <end position="397"/>
    </location>
</feature>
<feature type="transmembrane region" description="Helical" evidence="5">
    <location>
        <begin position="38"/>
        <end position="58"/>
    </location>
</feature>
<proteinExistence type="inferred from homology"/>
<dbReference type="PANTHER" id="PTHR34978">
    <property type="entry name" value="POSSIBLE SENSOR-TRANSDUCER PROTEIN BLAR"/>
    <property type="match status" value="1"/>
</dbReference>
<dbReference type="GO" id="GO:0015891">
    <property type="term" value="P:siderophore transport"/>
    <property type="evidence" value="ECO:0007669"/>
    <property type="project" value="InterPro"/>
</dbReference>
<dbReference type="NCBIfam" id="TIGR01352">
    <property type="entry name" value="tonB_Cterm"/>
    <property type="match status" value="1"/>
</dbReference>
<evidence type="ECO:0000256" key="5">
    <source>
        <dbReference type="RuleBase" id="RU362123"/>
    </source>
</evidence>
<comment type="subcellular location">
    <subcellularLocation>
        <location evidence="5">Cell inner membrane</location>
        <topology evidence="5">Single-pass membrane protein</topology>
        <orientation evidence="5">Periplasmic side</orientation>
    </subcellularLocation>
    <subcellularLocation>
        <location evidence="1">Membrane</location>
        <topology evidence="1">Single-pass membrane protein</topology>
    </subcellularLocation>
</comment>
<dbReference type="RefSeq" id="WP_186506509.1">
    <property type="nucleotide sequence ID" value="NZ_JACNEP010000006.1"/>
</dbReference>
<evidence type="ECO:0000313" key="8">
    <source>
        <dbReference type="Proteomes" id="UP000601768"/>
    </source>
</evidence>
<dbReference type="PANTHER" id="PTHR34978:SF3">
    <property type="entry name" value="SLR0241 PROTEIN"/>
    <property type="match status" value="1"/>
</dbReference>
<dbReference type="GO" id="GO:0015031">
    <property type="term" value="P:protein transport"/>
    <property type="evidence" value="ECO:0007669"/>
    <property type="project" value="UniProtKB-UniRule"/>
</dbReference>
<dbReference type="CDD" id="cd07341">
    <property type="entry name" value="M56_BlaR1_MecR1_like"/>
    <property type="match status" value="1"/>
</dbReference>
<dbReference type="InterPro" id="IPR052173">
    <property type="entry name" value="Beta-lactam_resp_regulator"/>
</dbReference>
<dbReference type="PROSITE" id="PS52015">
    <property type="entry name" value="TONB_CTD"/>
    <property type="match status" value="1"/>
</dbReference>
<evidence type="ECO:0000256" key="3">
    <source>
        <dbReference type="ARBA" id="ARBA00022989"/>
    </source>
</evidence>
<gene>
    <name evidence="7" type="ORF">H8B19_09095</name>
</gene>
<evidence type="ECO:0000256" key="1">
    <source>
        <dbReference type="ARBA" id="ARBA00004167"/>
    </source>
</evidence>
<feature type="transmembrane region" description="Helical" evidence="5">
    <location>
        <begin position="271"/>
        <end position="291"/>
    </location>
</feature>
<dbReference type="Gene3D" id="3.30.2420.10">
    <property type="entry name" value="TonB"/>
    <property type="match status" value="1"/>
</dbReference>
<comment type="function">
    <text evidence="5">Interacts with outer membrane receptor proteins that carry out high-affinity binding and energy dependent uptake into the periplasmic space of specific substrates. It could act to transduce energy from the cytoplasmic membrane to specific energy-requiring processes in the outer membrane, resulting in the release into the periplasm of ligands bound by these outer membrane proteins.</text>
</comment>
<dbReference type="AlphaFoldDB" id="A0A8J6ITI0"/>
<keyword evidence="5" id="KW-0813">Transport</keyword>
<accession>A0A8J6ITI0</accession>
<keyword evidence="5" id="KW-1003">Cell membrane</keyword>
<dbReference type="GO" id="GO:0030288">
    <property type="term" value="C:outer membrane-bounded periplasmic space"/>
    <property type="evidence" value="ECO:0007669"/>
    <property type="project" value="InterPro"/>
</dbReference>
<comment type="caution">
    <text evidence="7">The sequence shown here is derived from an EMBL/GenBank/DDBJ whole genome shotgun (WGS) entry which is preliminary data.</text>
</comment>
<dbReference type="InterPro" id="IPR006260">
    <property type="entry name" value="TonB/TolA_C"/>
</dbReference>
<dbReference type="SUPFAM" id="SSF74653">
    <property type="entry name" value="TolA/TonB C-terminal domain"/>
    <property type="match status" value="1"/>
</dbReference>
<keyword evidence="3 5" id="KW-1133">Transmembrane helix</keyword>
<evidence type="ECO:0000259" key="6">
    <source>
        <dbReference type="PROSITE" id="PS52015"/>
    </source>
</evidence>
<keyword evidence="5" id="KW-0653">Protein transport</keyword>
<name>A0A8J6ITI0_9ALTE</name>
<dbReference type="Pfam" id="PF03544">
    <property type="entry name" value="TonB_C"/>
    <property type="match status" value="1"/>
</dbReference>
<comment type="similarity">
    <text evidence="5">Belongs to the TonB family.</text>
</comment>
<dbReference type="InterPro" id="IPR037682">
    <property type="entry name" value="TonB_C"/>
</dbReference>
<keyword evidence="5" id="KW-0997">Cell inner membrane</keyword>
<evidence type="ECO:0000256" key="2">
    <source>
        <dbReference type="ARBA" id="ARBA00022692"/>
    </source>
</evidence>
<dbReference type="GO" id="GO:0055085">
    <property type="term" value="P:transmembrane transport"/>
    <property type="evidence" value="ECO:0007669"/>
    <property type="project" value="InterPro"/>
</dbReference>
<keyword evidence="2 5" id="KW-0812">Transmembrane</keyword>
<reference evidence="7" key="2">
    <citation type="submission" date="2020-08" db="EMBL/GenBank/DDBJ databases">
        <authorList>
            <person name="Lai Q."/>
        </authorList>
    </citation>
    <scope>NUCLEOTIDE SEQUENCE</scope>
    <source>
        <strain evidence="7">S27-2</strain>
    </source>
</reference>
<evidence type="ECO:0000256" key="4">
    <source>
        <dbReference type="ARBA" id="ARBA00023136"/>
    </source>
</evidence>
<comment type="caution">
    <text evidence="5">Lacks conserved residue(s) required for the propagation of feature annotation.</text>
</comment>
<evidence type="ECO:0000313" key="7">
    <source>
        <dbReference type="EMBL" id="MBC3766034.1"/>
    </source>
</evidence>
<dbReference type="InterPro" id="IPR008756">
    <property type="entry name" value="Peptidase_M56"/>
</dbReference>
<dbReference type="GO" id="GO:0031992">
    <property type="term" value="F:energy transducer activity"/>
    <property type="evidence" value="ECO:0007669"/>
    <property type="project" value="InterPro"/>
</dbReference>
<dbReference type="PRINTS" id="PR01374">
    <property type="entry name" value="TONBPROTEIN"/>
</dbReference>
<feature type="transmembrane region" description="Helical" evidence="5">
    <location>
        <begin position="121"/>
        <end position="143"/>
    </location>
</feature>
<dbReference type="EMBL" id="JACNEP010000006">
    <property type="protein sequence ID" value="MBC3766034.1"/>
    <property type="molecule type" value="Genomic_DNA"/>
</dbReference>
<feature type="transmembrane region" description="Helical" evidence="5">
    <location>
        <begin position="78"/>
        <end position="101"/>
    </location>
</feature>
<dbReference type="Proteomes" id="UP000601768">
    <property type="component" value="Unassembled WGS sequence"/>
</dbReference>
<feature type="transmembrane region" description="Helical" evidence="5">
    <location>
        <begin position="179"/>
        <end position="201"/>
    </location>
</feature>
<organism evidence="7 8">
    <name type="scientific">Neptunicella marina</name>
    <dbReference type="NCBI Taxonomy" id="2125989"/>
    <lineage>
        <taxon>Bacteria</taxon>
        <taxon>Pseudomonadati</taxon>
        <taxon>Pseudomonadota</taxon>
        <taxon>Gammaproteobacteria</taxon>
        <taxon>Alteromonadales</taxon>
        <taxon>Alteromonadaceae</taxon>
        <taxon>Neptunicella</taxon>
    </lineage>
</organism>
<dbReference type="InterPro" id="IPR003538">
    <property type="entry name" value="TonB"/>
</dbReference>
<sequence>MANWVMSQQLALTLVLLVLVIIERFTRDTLAPQQLYRLWLMVPLILLVNNLPADIVQVNQSYIPQYVVSMAANKEFNSLSIGWHSVWLVGASLIVIVGVFAQRGLNKATSEYRSIKHLPIALPKCIAVRMCNSVGGPLLSGIFKPVLYLPQDFFNQYNTQQQIMMIQHELVHFKRKDNWFNLLALALLALFWFNPLTWLAYRSFKRNQETACDAVVLENASQQEKVLYSKTLVQCAEHSLHALPVYSSYGEKTTMFKRIHLIQQNTEKRPLFTAGVLGLFAAIFASVALAGSDFGGQKVLGLKAAMPVKRIEPLYPPEAIEQKLNGSVVLRFDIEADGSTSNIEIVKSQPENTFDKNSVAALKQWIYKPRIVGGVAQKQSGLLVQLDYLLGPDQPARPAMIETIKVSQTASH</sequence>
<dbReference type="Pfam" id="PF05569">
    <property type="entry name" value="Peptidase_M56"/>
    <property type="match status" value="1"/>
</dbReference>
<protein>
    <recommendedName>
        <fullName evidence="5">Protein TonB</fullName>
    </recommendedName>
</protein>
<keyword evidence="4 5" id="KW-0472">Membrane</keyword>
<reference evidence="7" key="1">
    <citation type="journal article" date="2018" name="Int. J. Syst. Evol. Microbiol.">
        <title>Neptunicella marina gen. nov., sp. nov., isolated from surface seawater.</title>
        <authorList>
            <person name="Liu X."/>
            <person name="Lai Q."/>
            <person name="Du Y."/>
            <person name="Zhang X."/>
            <person name="Liu Z."/>
            <person name="Sun F."/>
            <person name="Shao Z."/>
        </authorList>
    </citation>
    <scope>NUCLEOTIDE SEQUENCE</scope>
    <source>
        <strain evidence="7">S27-2</strain>
    </source>
</reference>